<dbReference type="EMBL" id="JBANAX010000040">
    <property type="protein sequence ID" value="KAL1225109.1"/>
    <property type="molecule type" value="Genomic_DNA"/>
</dbReference>
<dbReference type="InterPro" id="IPR001810">
    <property type="entry name" value="F-box_dom"/>
</dbReference>
<proteinExistence type="predicted"/>
<feature type="compositionally biased region" description="Basic and acidic residues" evidence="1">
    <location>
        <begin position="1"/>
        <end position="19"/>
    </location>
</feature>
<evidence type="ECO:0000313" key="3">
    <source>
        <dbReference type="EMBL" id="KAL1225109.1"/>
    </source>
</evidence>
<evidence type="ECO:0000256" key="1">
    <source>
        <dbReference type="SAM" id="MobiDB-lite"/>
    </source>
</evidence>
<name>A0ABD1C6P5_CARAN</name>
<dbReference type="PANTHER" id="PTHR16134">
    <property type="entry name" value="F-BOX/TPR REPEAT PROTEIN POF3"/>
    <property type="match status" value="1"/>
</dbReference>
<reference evidence="3 4" key="1">
    <citation type="submission" date="2024-04" db="EMBL/GenBank/DDBJ databases">
        <title>Genome assembly C_amara_ONT_v2.</title>
        <authorList>
            <person name="Yant L."/>
            <person name="Moore C."/>
            <person name="Slenker M."/>
        </authorList>
    </citation>
    <scope>NUCLEOTIDE SEQUENCE [LARGE SCALE GENOMIC DNA]</scope>
    <source>
        <tissue evidence="3">Leaf</tissue>
    </source>
</reference>
<dbReference type="InterPro" id="IPR036047">
    <property type="entry name" value="F-box-like_dom_sf"/>
</dbReference>
<keyword evidence="4" id="KW-1185">Reference proteome</keyword>
<sequence>MEKKTKEKRNGRFRDEAKDVLASMDSPNPSQSPSSVPSLPSSNQSHVDLIISSLLSFSDSSPISITSSFDRVLDTALASASDDESVQDRLADRTLELASLLLDSTKRCFRKRASVHNSKSWFLPPELTIKVFSMLDTKSLMQAAACCTMFNKCGMERLCYSHIDLTTSSKFADNGVVSTMIHRAGKELRSLKLGRVVRPAGYDSTKSMLSGSCLQALAYNHGFIGSHLKSVRLYNLRPMKYRSLSDALSVCSNITDLRIVGLYNLSEELFKSLTIKCRLIEHLFLETYGYPSSLETKTGSSLLEFVSNCPNLTSLTLIRFGLTDEMARNLTEGCRKLKYLNLSRSPTIKGRFLRDLGLSYKDSPLKTLILRNCPKLKEKEVLELCNSLLTGNFKSIQLIDISSNRWLASDRGKRSNKPNFPLERLKEERSDVTFVADFALTSSEKRNPVCDEEELRIIEMTEAEDDGSDDDEESSSDDDSDDGSDENDSDEDEDMDDHEAYLL</sequence>
<dbReference type="AlphaFoldDB" id="A0ABD1C6P5"/>
<dbReference type="Pfam" id="PF12937">
    <property type="entry name" value="F-box-like"/>
    <property type="match status" value="1"/>
</dbReference>
<dbReference type="SUPFAM" id="SSF81383">
    <property type="entry name" value="F-box domain"/>
    <property type="match status" value="1"/>
</dbReference>
<comment type="caution">
    <text evidence="3">The sequence shown here is derived from an EMBL/GenBank/DDBJ whole genome shotgun (WGS) entry which is preliminary data.</text>
</comment>
<dbReference type="InterPro" id="IPR032675">
    <property type="entry name" value="LRR_dom_sf"/>
</dbReference>
<dbReference type="Proteomes" id="UP001558713">
    <property type="component" value="Unassembled WGS sequence"/>
</dbReference>
<feature type="compositionally biased region" description="Acidic residues" evidence="1">
    <location>
        <begin position="461"/>
        <end position="497"/>
    </location>
</feature>
<dbReference type="Gene3D" id="3.80.10.10">
    <property type="entry name" value="Ribonuclease Inhibitor"/>
    <property type="match status" value="1"/>
</dbReference>
<protein>
    <submittedName>
        <fullName evidence="3">F-box protein SKIP17</fullName>
    </submittedName>
</protein>
<organism evidence="3 4">
    <name type="scientific">Cardamine amara subsp. amara</name>
    <dbReference type="NCBI Taxonomy" id="228776"/>
    <lineage>
        <taxon>Eukaryota</taxon>
        <taxon>Viridiplantae</taxon>
        <taxon>Streptophyta</taxon>
        <taxon>Embryophyta</taxon>
        <taxon>Tracheophyta</taxon>
        <taxon>Spermatophyta</taxon>
        <taxon>Magnoliopsida</taxon>
        <taxon>eudicotyledons</taxon>
        <taxon>Gunneridae</taxon>
        <taxon>Pentapetalae</taxon>
        <taxon>rosids</taxon>
        <taxon>malvids</taxon>
        <taxon>Brassicales</taxon>
        <taxon>Brassicaceae</taxon>
        <taxon>Cardamineae</taxon>
        <taxon>Cardamine</taxon>
    </lineage>
</organism>
<evidence type="ECO:0000313" key="4">
    <source>
        <dbReference type="Proteomes" id="UP001558713"/>
    </source>
</evidence>
<accession>A0ABD1C6P5</accession>
<gene>
    <name evidence="3" type="ORF">V5N11_033523</name>
</gene>
<feature type="domain" description="F-box" evidence="2">
    <location>
        <begin position="122"/>
        <end position="164"/>
    </location>
</feature>
<feature type="region of interest" description="Disordered" evidence="1">
    <location>
        <begin position="451"/>
        <end position="503"/>
    </location>
</feature>
<dbReference type="SUPFAM" id="SSF52047">
    <property type="entry name" value="RNI-like"/>
    <property type="match status" value="1"/>
</dbReference>
<evidence type="ECO:0000259" key="2">
    <source>
        <dbReference type="Pfam" id="PF12937"/>
    </source>
</evidence>
<feature type="region of interest" description="Disordered" evidence="1">
    <location>
        <begin position="1"/>
        <end position="41"/>
    </location>
</feature>
<feature type="compositionally biased region" description="Low complexity" evidence="1">
    <location>
        <begin position="26"/>
        <end position="41"/>
    </location>
</feature>
<dbReference type="PANTHER" id="PTHR16134:SF70">
    <property type="entry name" value="F-BOX SKIP17-LIKE PROTEIN-RELATED"/>
    <property type="match status" value="1"/>
</dbReference>